<dbReference type="AlphaFoldDB" id="A0A9P5ZPH1"/>
<organism evidence="1 2">
    <name type="scientific">Pleurotus eryngii</name>
    <name type="common">Boletus of the steppes</name>
    <dbReference type="NCBI Taxonomy" id="5323"/>
    <lineage>
        <taxon>Eukaryota</taxon>
        <taxon>Fungi</taxon>
        <taxon>Dikarya</taxon>
        <taxon>Basidiomycota</taxon>
        <taxon>Agaricomycotina</taxon>
        <taxon>Agaricomycetes</taxon>
        <taxon>Agaricomycetidae</taxon>
        <taxon>Agaricales</taxon>
        <taxon>Pleurotineae</taxon>
        <taxon>Pleurotaceae</taxon>
        <taxon>Pleurotus</taxon>
    </lineage>
</organism>
<evidence type="ECO:0000313" key="1">
    <source>
        <dbReference type="EMBL" id="KAF9491853.1"/>
    </source>
</evidence>
<protein>
    <submittedName>
        <fullName evidence="1">Uncharacterized protein</fullName>
    </submittedName>
</protein>
<comment type="caution">
    <text evidence="1">The sequence shown here is derived from an EMBL/GenBank/DDBJ whole genome shotgun (WGS) entry which is preliminary data.</text>
</comment>
<dbReference type="OrthoDB" id="3236720at2759"/>
<sequence length="85" mass="9256">MAKRIITEQICEVETQTIIFQQFHASFGSFNDDLRRVSGHCVGFDSSIADRFSKLVDGGGSISTHDFGFLGLDVGKHTVVIGGHN</sequence>
<keyword evidence="2" id="KW-1185">Reference proteome</keyword>
<gene>
    <name evidence="1" type="ORF">BDN71DRAFT_1452311</name>
</gene>
<accession>A0A9P5ZPH1</accession>
<dbReference type="Proteomes" id="UP000807025">
    <property type="component" value="Unassembled WGS sequence"/>
</dbReference>
<reference evidence="1" key="1">
    <citation type="submission" date="2020-11" db="EMBL/GenBank/DDBJ databases">
        <authorList>
            <consortium name="DOE Joint Genome Institute"/>
            <person name="Ahrendt S."/>
            <person name="Riley R."/>
            <person name="Andreopoulos W."/>
            <person name="Labutti K."/>
            <person name="Pangilinan J."/>
            <person name="Ruiz-Duenas F.J."/>
            <person name="Barrasa J.M."/>
            <person name="Sanchez-Garcia M."/>
            <person name="Camarero S."/>
            <person name="Miyauchi S."/>
            <person name="Serrano A."/>
            <person name="Linde D."/>
            <person name="Babiker R."/>
            <person name="Drula E."/>
            <person name="Ayuso-Fernandez I."/>
            <person name="Pacheco R."/>
            <person name="Padilla G."/>
            <person name="Ferreira P."/>
            <person name="Barriuso J."/>
            <person name="Kellner H."/>
            <person name="Castanera R."/>
            <person name="Alfaro M."/>
            <person name="Ramirez L."/>
            <person name="Pisabarro A.G."/>
            <person name="Kuo A."/>
            <person name="Tritt A."/>
            <person name="Lipzen A."/>
            <person name="He G."/>
            <person name="Yan M."/>
            <person name="Ng V."/>
            <person name="Cullen D."/>
            <person name="Martin F."/>
            <person name="Rosso M.-N."/>
            <person name="Henrissat B."/>
            <person name="Hibbett D."/>
            <person name="Martinez A.T."/>
            <person name="Grigoriev I.V."/>
        </authorList>
    </citation>
    <scope>NUCLEOTIDE SEQUENCE</scope>
    <source>
        <strain evidence="1">ATCC 90797</strain>
    </source>
</reference>
<dbReference type="EMBL" id="MU154611">
    <property type="protein sequence ID" value="KAF9491853.1"/>
    <property type="molecule type" value="Genomic_DNA"/>
</dbReference>
<evidence type="ECO:0000313" key="2">
    <source>
        <dbReference type="Proteomes" id="UP000807025"/>
    </source>
</evidence>
<proteinExistence type="predicted"/>
<name>A0A9P5ZPH1_PLEER</name>